<name>A0ABS1FYE7_9FLAO</name>
<dbReference type="EMBL" id="JAENHK010000010">
    <property type="protein sequence ID" value="MBK1897373.1"/>
    <property type="molecule type" value="Genomic_DNA"/>
</dbReference>
<evidence type="ECO:0000313" key="2">
    <source>
        <dbReference type="Proteomes" id="UP000628669"/>
    </source>
</evidence>
<comment type="caution">
    <text evidence="1">The sequence shown here is derived from an EMBL/GenBank/DDBJ whole genome shotgun (WGS) entry which is preliminary data.</text>
</comment>
<dbReference type="Proteomes" id="UP000628669">
    <property type="component" value="Unassembled WGS sequence"/>
</dbReference>
<accession>A0ABS1FYE7</accession>
<keyword evidence="2" id="KW-1185">Reference proteome</keyword>
<organism evidence="1 2">
    <name type="scientific">Chryseobacterium paridis</name>
    <dbReference type="NCBI Taxonomy" id="2800328"/>
    <lineage>
        <taxon>Bacteria</taxon>
        <taxon>Pseudomonadati</taxon>
        <taxon>Bacteroidota</taxon>
        <taxon>Flavobacteriia</taxon>
        <taxon>Flavobacteriales</taxon>
        <taxon>Weeksellaceae</taxon>
        <taxon>Chryseobacterium group</taxon>
        <taxon>Chryseobacterium</taxon>
    </lineage>
</organism>
<evidence type="ECO:0000313" key="1">
    <source>
        <dbReference type="EMBL" id="MBK1897373.1"/>
    </source>
</evidence>
<proteinExistence type="predicted"/>
<gene>
    <name evidence="1" type="ORF">JHL15_16530</name>
</gene>
<reference evidence="2" key="1">
    <citation type="submission" date="2021-01" db="EMBL/GenBank/DDBJ databases">
        <title>Genome public.</title>
        <authorList>
            <person name="Liu C."/>
            <person name="Sun Q."/>
        </authorList>
    </citation>
    <scope>NUCLEOTIDE SEQUENCE [LARGE SCALE GENOMIC DNA]</scope>
    <source>
        <strain evidence="2">YIM B02567</strain>
    </source>
</reference>
<protein>
    <submittedName>
        <fullName evidence="1">Uncharacterized protein</fullName>
    </submittedName>
</protein>
<sequence length="162" mass="19410">MEAKEFKNLVLEVTLKSVDRKPTDWITFNDKMNTQLVNDSYEAEKVRLCKKELPIIECNLDNSYFLVTTDRIISIINNEFDEMNIINMVDYCNEYERLNYKQPNGEYPKVNFLCIEKKDGTKFIAKIDSHYPAFFTRILIYNIFLYKTEGRWFLNPPKKNYE</sequence>
<dbReference type="RefSeq" id="WP_200247520.1">
    <property type="nucleotide sequence ID" value="NZ_JAENHK010000010.1"/>
</dbReference>